<keyword evidence="1" id="KW-0862">Zinc</keyword>
<evidence type="ECO:0000313" key="4">
    <source>
        <dbReference type="EMBL" id="CAF1203315.1"/>
    </source>
</evidence>
<feature type="region of interest" description="Disordered" evidence="2">
    <location>
        <begin position="114"/>
        <end position="142"/>
    </location>
</feature>
<dbReference type="Proteomes" id="UP000681722">
    <property type="component" value="Unassembled WGS sequence"/>
</dbReference>
<evidence type="ECO:0000256" key="2">
    <source>
        <dbReference type="SAM" id="MobiDB-lite"/>
    </source>
</evidence>
<dbReference type="AlphaFoldDB" id="A0A814WLN1"/>
<dbReference type="PROSITE" id="PS50966">
    <property type="entry name" value="ZF_SWIM"/>
    <property type="match status" value="1"/>
</dbReference>
<dbReference type="EMBL" id="CAJOBC010008661">
    <property type="protein sequence ID" value="CAF3967718.1"/>
    <property type="molecule type" value="Genomic_DNA"/>
</dbReference>
<evidence type="ECO:0000313" key="6">
    <source>
        <dbReference type="Proteomes" id="UP000663829"/>
    </source>
</evidence>
<comment type="caution">
    <text evidence="4">The sequence shown here is derived from an EMBL/GenBank/DDBJ whole genome shotgun (WGS) entry which is preliminary data.</text>
</comment>
<name>A0A814WLN1_9BILA</name>
<feature type="domain" description="SWIM-type" evidence="3">
    <location>
        <begin position="68"/>
        <end position="102"/>
    </location>
</feature>
<keyword evidence="6" id="KW-1185">Reference proteome</keyword>
<accession>A0A814WLN1</accession>
<evidence type="ECO:0000313" key="5">
    <source>
        <dbReference type="EMBL" id="CAF3967718.1"/>
    </source>
</evidence>
<gene>
    <name evidence="4" type="ORF">GPM918_LOCUS23835</name>
    <name evidence="5" type="ORF">SRO942_LOCUS23836</name>
</gene>
<dbReference type="Proteomes" id="UP000663829">
    <property type="component" value="Unassembled WGS sequence"/>
</dbReference>
<evidence type="ECO:0000259" key="3">
    <source>
        <dbReference type="PROSITE" id="PS50966"/>
    </source>
</evidence>
<evidence type="ECO:0000256" key="1">
    <source>
        <dbReference type="PROSITE-ProRule" id="PRU00325"/>
    </source>
</evidence>
<reference evidence="4" key="1">
    <citation type="submission" date="2021-02" db="EMBL/GenBank/DDBJ databases">
        <authorList>
            <person name="Nowell W R."/>
        </authorList>
    </citation>
    <scope>NUCLEOTIDE SEQUENCE</scope>
</reference>
<proteinExistence type="predicted"/>
<keyword evidence="1" id="KW-0479">Metal-binding</keyword>
<dbReference type="GO" id="GO:0008270">
    <property type="term" value="F:zinc ion binding"/>
    <property type="evidence" value="ECO:0007669"/>
    <property type="project" value="UniProtKB-KW"/>
</dbReference>
<protein>
    <recommendedName>
        <fullName evidence="3">SWIM-type domain-containing protein</fullName>
    </recommendedName>
</protein>
<keyword evidence="1" id="KW-0863">Zinc-finger</keyword>
<dbReference type="InterPro" id="IPR007527">
    <property type="entry name" value="Znf_SWIM"/>
</dbReference>
<dbReference type="EMBL" id="CAJNOQ010008660">
    <property type="protein sequence ID" value="CAF1203315.1"/>
    <property type="molecule type" value="Genomic_DNA"/>
</dbReference>
<sequence length="142" mass="15975">MVPKGTIRPQRIIILDSSTISAPTTTQRDRAISPEEKAELLLLHKRVFFSDSTSTFLIEPLGDLSSVYVVDLKKFSRFCCTCPNHNKQNYCYHIIVVQKKLKMKIDVIEPKAPPNCGKARTSYRQAAGISKPGKKQPTALDR</sequence>
<organism evidence="4 6">
    <name type="scientific">Didymodactylos carnosus</name>
    <dbReference type="NCBI Taxonomy" id="1234261"/>
    <lineage>
        <taxon>Eukaryota</taxon>
        <taxon>Metazoa</taxon>
        <taxon>Spiralia</taxon>
        <taxon>Gnathifera</taxon>
        <taxon>Rotifera</taxon>
        <taxon>Eurotatoria</taxon>
        <taxon>Bdelloidea</taxon>
        <taxon>Philodinida</taxon>
        <taxon>Philodinidae</taxon>
        <taxon>Didymodactylos</taxon>
    </lineage>
</organism>